<keyword evidence="10" id="KW-0969">Cilium</keyword>
<feature type="domain" description="Flagellar basal-body/hook protein C-terminal" evidence="9">
    <location>
        <begin position="101"/>
        <end position="145"/>
    </location>
</feature>
<dbReference type="RefSeq" id="WP_313832268.1">
    <property type="nucleotide sequence ID" value="NZ_JAQOUE010000001.1"/>
</dbReference>
<comment type="similarity">
    <text evidence="2">Belongs to the flagella basal body rod proteins family.</text>
</comment>
<dbReference type="Pfam" id="PF06429">
    <property type="entry name" value="Flg_bbr_C"/>
    <property type="match status" value="1"/>
</dbReference>
<comment type="subunit">
    <text evidence="5 6">The basal body constitutes a major portion of the flagellar organelle and consists of four rings (L,P,S, and M) mounted on a central rod. The rod consists of about 26 subunits of FlgG in the distal portion, and FlgB, FlgC and FlgF are thought to build up the proximal portion of the rod with about 6 subunits each.</text>
</comment>
<evidence type="ECO:0000256" key="7">
    <source>
        <dbReference type="SAM" id="MobiDB-lite"/>
    </source>
</evidence>
<proteinExistence type="inferred from homology"/>
<evidence type="ECO:0000256" key="4">
    <source>
        <dbReference type="ARBA" id="ARBA00023143"/>
    </source>
</evidence>
<evidence type="ECO:0000313" key="11">
    <source>
        <dbReference type="Proteomes" id="UP001250932"/>
    </source>
</evidence>
<evidence type="ECO:0000259" key="8">
    <source>
        <dbReference type="Pfam" id="PF00460"/>
    </source>
</evidence>
<organism evidence="10 11">
    <name type="scientific">Candidatus Nitronereus thalassa</name>
    <dbReference type="NCBI Taxonomy" id="3020898"/>
    <lineage>
        <taxon>Bacteria</taxon>
        <taxon>Pseudomonadati</taxon>
        <taxon>Nitrospirota</taxon>
        <taxon>Nitrospiria</taxon>
        <taxon>Nitrospirales</taxon>
        <taxon>Nitrospiraceae</taxon>
        <taxon>Candidatus Nitronereus</taxon>
    </lineage>
</organism>
<evidence type="ECO:0000256" key="2">
    <source>
        <dbReference type="ARBA" id="ARBA00009677"/>
    </source>
</evidence>
<evidence type="ECO:0000313" key="10">
    <source>
        <dbReference type="EMBL" id="MDT7041922.1"/>
    </source>
</evidence>
<gene>
    <name evidence="10" type="primary">flgC</name>
    <name evidence="10" type="ORF">PPG34_06125</name>
</gene>
<evidence type="ECO:0000256" key="5">
    <source>
        <dbReference type="ARBA" id="ARBA00025933"/>
    </source>
</evidence>
<dbReference type="NCBIfam" id="TIGR01395">
    <property type="entry name" value="FlgC"/>
    <property type="match status" value="1"/>
</dbReference>
<dbReference type="PANTHER" id="PTHR30435">
    <property type="entry name" value="FLAGELLAR PROTEIN"/>
    <property type="match status" value="1"/>
</dbReference>
<feature type="region of interest" description="Disordered" evidence="7">
    <location>
        <begin position="77"/>
        <end position="105"/>
    </location>
</feature>
<evidence type="ECO:0000256" key="3">
    <source>
        <dbReference type="ARBA" id="ARBA00017941"/>
    </source>
</evidence>
<dbReference type="Proteomes" id="UP001250932">
    <property type="component" value="Unassembled WGS sequence"/>
</dbReference>
<comment type="subcellular location">
    <subcellularLocation>
        <location evidence="1 6">Bacterial flagellum basal body</location>
    </subcellularLocation>
</comment>
<feature type="domain" description="Flagellar basal body rod protein N-terminal" evidence="8">
    <location>
        <begin position="11"/>
        <end position="31"/>
    </location>
</feature>
<evidence type="ECO:0000256" key="6">
    <source>
        <dbReference type="RuleBase" id="RU362062"/>
    </source>
</evidence>
<evidence type="ECO:0000256" key="1">
    <source>
        <dbReference type="ARBA" id="ARBA00004117"/>
    </source>
</evidence>
<sequence length="147" mass="15701">MNIDRLFSVVGSALGAQRQRLNIIAGNLANAGSTRSPDGGPYTRRDVVFQSVQQGSPFKQVFSAAFGGAAEPSGVRISQVISDPRPPRQVYDPKHPDADSKGFVSLPNVNSVEEMTNLLSTSRAYEANLAVLDAGKSMALRVLDLAR</sequence>
<evidence type="ECO:0000259" key="9">
    <source>
        <dbReference type="Pfam" id="PF06429"/>
    </source>
</evidence>
<keyword evidence="4 6" id="KW-0975">Bacterial flagellum</keyword>
<dbReference type="EMBL" id="JAQOUE010000001">
    <property type="protein sequence ID" value="MDT7041922.1"/>
    <property type="molecule type" value="Genomic_DNA"/>
</dbReference>
<dbReference type="InterPro" id="IPR010930">
    <property type="entry name" value="Flg_bb/hook_C_dom"/>
</dbReference>
<keyword evidence="11" id="KW-1185">Reference proteome</keyword>
<name>A0ABU3K686_9BACT</name>
<feature type="compositionally biased region" description="Basic and acidic residues" evidence="7">
    <location>
        <begin position="91"/>
        <end position="100"/>
    </location>
</feature>
<keyword evidence="10" id="KW-0282">Flagellum</keyword>
<protein>
    <recommendedName>
        <fullName evidence="3 6">Flagellar basal-body rod protein FlgC</fullName>
    </recommendedName>
</protein>
<comment type="caution">
    <text evidence="10">The sequence shown here is derived from an EMBL/GenBank/DDBJ whole genome shotgun (WGS) entry which is preliminary data.</text>
</comment>
<keyword evidence="10" id="KW-0966">Cell projection</keyword>
<accession>A0ABU3K686</accession>
<dbReference type="Pfam" id="PF00460">
    <property type="entry name" value="Flg_bb_rod"/>
    <property type="match status" value="1"/>
</dbReference>
<dbReference type="InterPro" id="IPR006299">
    <property type="entry name" value="FlgC"/>
</dbReference>
<dbReference type="InterPro" id="IPR001444">
    <property type="entry name" value="Flag_bb_rod_N"/>
</dbReference>
<dbReference type="PANTHER" id="PTHR30435:SF2">
    <property type="entry name" value="FLAGELLAR BASAL-BODY ROD PROTEIN FLGC"/>
    <property type="match status" value="1"/>
</dbReference>
<reference evidence="10 11" key="1">
    <citation type="journal article" date="2023" name="ISME J.">
        <title>Cultivation and genomic characterization of novel and ubiquitous marine nitrite-oxidizing bacteria from the Nitrospirales.</title>
        <authorList>
            <person name="Mueller A.J."/>
            <person name="Daebeler A."/>
            <person name="Herbold C.W."/>
            <person name="Kirkegaard R.H."/>
            <person name="Daims H."/>
        </authorList>
    </citation>
    <scope>NUCLEOTIDE SEQUENCE [LARGE SCALE GENOMIC DNA]</scope>
    <source>
        <strain evidence="10 11">EB</strain>
    </source>
</reference>